<evidence type="ECO:0000256" key="2">
    <source>
        <dbReference type="ARBA" id="ARBA00005582"/>
    </source>
</evidence>
<sequence length="640" mass="72154">MDHISPVSNERIAESASLFQHVLPPHRFGIRYTSLESYFEAVGNADVPTEFSLVVLLSSNSHYEKTNDNCSNISILLGKKLRGFGKGFFNCFGGKLETSLDEHKHPARGAVREVKEETGINIPLSAMEEGFIGTLNFTFADSDVNRAMKVHLYCVILSLSVRENVKDGTHTATHTEKSTKLIIHPDEIRGCDEIDPIWFNNVYDIPLHEMFADDSLWLVMLLKHYDDILKPENEGQLQLESSPVNEHLSQRKLMFDAWFHFQSGGAETNQILHHFIKVNESKSPGDPKFSASKYTLEKQLFHALHLNHIHSPSIKEFKENWAMANAVRRYMGEERMEYVIDVAGGHGALGECLRLAFLCSLRLLKFTILAAALFLVLVRKCHTAIVIDPAVVSGKEGIRQVWSPFWTTLKCDKSQSKVKTLRYRHECLRTGLRKELETILFDIENPPSPTSVLVTACHACQHLTDETMQIAAEYGVNVACMPCCQKDHDGWWKQTAKQMKLSIGATIDLLTAGKMLAWETGSTAGIKYQVKMKLIDEKISPLQNRIILCKALARQSEFEDAKKNLAHAKLTKAYRRAHQQASVNVVTESINEEQNDVSSNAYRGRNDYDRNDKARCLASLLTGFCIGIAFSLLLTSKSKR</sequence>
<accession>A0ABD3QNM5</accession>
<comment type="caution">
    <text evidence="7">The sequence shown here is derived from an EMBL/GenBank/DDBJ whole genome shotgun (WGS) entry which is preliminary data.</text>
</comment>
<organism evidence="7 8">
    <name type="scientific">Cyclotella cryptica</name>
    <dbReference type="NCBI Taxonomy" id="29204"/>
    <lineage>
        <taxon>Eukaryota</taxon>
        <taxon>Sar</taxon>
        <taxon>Stramenopiles</taxon>
        <taxon>Ochrophyta</taxon>
        <taxon>Bacillariophyta</taxon>
        <taxon>Coscinodiscophyceae</taxon>
        <taxon>Thalassiosirophycidae</taxon>
        <taxon>Stephanodiscales</taxon>
        <taxon>Stephanodiscaceae</taxon>
        <taxon>Cyclotella</taxon>
    </lineage>
</organism>
<comment type="cofactor">
    <cofactor evidence="1">
        <name>Mg(2+)</name>
        <dbReference type="ChEBI" id="CHEBI:18420"/>
    </cofactor>
</comment>
<dbReference type="GO" id="GO:0046872">
    <property type="term" value="F:metal ion binding"/>
    <property type="evidence" value="ECO:0007669"/>
    <property type="project" value="UniProtKB-KW"/>
</dbReference>
<dbReference type="PANTHER" id="PTHR43758:SF2">
    <property type="entry name" value="OXIDIZED PURINE NUCLEOSIDE TRIPHOSPHATE HYDROLASE"/>
    <property type="match status" value="1"/>
</dbReference>
<keyword evidence="6" id="KW-1133">Transmembrane helix</keyword>
<evidence type="ECO:0000256" key="6">
    <source>
        <dbReference type="SAM" id="Phobius"/>
    </source>
</evidence>
<name>A0ABD3QNM5_9STRA</name>
<evidence type="ECO:0000256" key="1">
    <source>
        <dbReference type="ARBA" id="ARBA00001946"/>
    </source>
</evidence>
<dbReference type="GO" id="GO:0016787">
    <property type="term" value="F:hydrolase activity"/>
    <property type="evidence" value="ECO:0007669"/>
    <property type="project" value="UniProtKB-KW"/>
</dbReference>
<evidence type="ECO:0000313" key="8">
    <source>
        <dbReference type="Proteomes" id="UP001516023"/>
    </source>
</evidence>
<evidence type="ECO:0000256" key="4">
    <source>
        <dbReference type="ARBA" id="ARBA00022801"/>
    </source>
</evidence>
<dbReference type="InterPro" id="IPR015797">
    <property type="entry name" value="NUDIX_hydrolase-like_dom_sf"/>
</dbReference>
<keyword evidence="8" id="KW-1185">Reference proteome</keyword>
<evidence type="ECO:0000256" key="5">
    <source>
        <dbReference type="ARBA" id="ARBA00022842"/>
    </source>
</evidence>
<dbReference type="AlphaFoldDB" id="A0ABD3QNM5"/>
<dbReference type="PANTHER" id="PTHR43758">
    <property type="entry name" value="7,8-DIHYDRO-8-OXOGUANINE TRIPHOSPHATASE"/>
    <property type="match status" value="1"/>
</dbReference>
<gene>
    <name evidence="7" type="ORF">HJC23_001178</name>
</gene>
<keyword evidence="6" id="KW-0472">Membrane</keyword>
<dbReference type="CDD" id="cd03427">
    <property type="entry name" value="NUDIX_MTH1_Nudt1"/>
    <property type="match status" value="1"/>
</dbReference>
<evidence type="ECO:0008006" key="9">
    <source>
        <dbReference type="Google" id="ProtNLM"/>
    </source>
</evidence>
<dbReference type="EMBL" id="JABMIG020000024">
    <property type="protein sequence ID" value="KAL3801782.1"/>
    <property type="molecule type" value="Genomic_DNA"/>
</dbReference>
<evidence type="ECO:0000256" key="3">
    <source>
        <dbReference type="ARBA" id="ARBA00022723"/>
    </source>
</evidence>
<dbReference type="Proteomes" id="UP001516023">
    <property type="component" value="Unassembled WGS sequence"/>
</dbReference>
<proteinExistence type="inferred from homology"/>
<comment type="similarity">
    <text evidence="2">Belongs to the Nudix hydrolase family.</text>
</comment>
<protein>
    <recommendedName>
        <fullName evidence="9">Nudix hydrolase domain-containing protein</fullName>
    </recommendedName>
</protein>
<feature type="transmembrane region" description="Helical" evidence="6">
    <location>
        <begin position="617"/>
        <end position="635"/>
    </location>
</feature>
<keyword evidence="6" id="KW-0812">Transmembrane</keyword>
<dbReference type="Gene3D" id="3.90.79.10">
    <property type="entry name" value="Nucleoside Triphosphate Pyrophosphohydrolase"/>
    <property type="match status" value="1"/>
</dbReference>
<evidence type="ECO:0000313" key="7">
    <source>
        <dbReference type="EMBL" id="KAL3801782.1"/>
    </source>
</evidence>
<keyword evidence="3" id="KW-0479">Metal-binding</keyword>
<keyword evidence="4" id="KW-0378">Hydrolase</keyword>
<dbReference type="SUPFAM" id="SSF55811">
    <property type="entry name" value="Nudix"/>
    <property type="match status" value="1"/>
</dbReference>
<reference evidence="7 8" key="1">
    <citation type="journal article" date="2020" name="G3 (Bethesda)">
        <title>Improved Reference Genome for Cyclotella cryptica CCMP332, a Model for Cell Wall Morphogenesis, Salinity Adaptation, and Lipid Production in Diatoms (Bacillariophyta).</title>
        <authorList>
            <person name="Roberts W.R."/>
            <person name="Downey K.M."/>
            <person name="Ruck E.C."/>
            <person name="Traller J.C."/>
            <person name="Alverson A.J."/>
        </authorList>
    </citation>
    <scope>NUCLEOTIDE SEQUENCE [LARGE SCALE GENOMIC DNA]</scope>
    <source>
        <strain evidence="7 8">CCMP332</strain>
    </source>
</reference>
<keyword evidence="5" id="KW-0460">Magnesium</keyword>